<dbReference type="AlphaFoldDB" id="A0A378YA89"/>
<sequence>METITTPAGITLAFDRYVGGDAGTVILIGGAFSYREFPKMVELARRLADEYGLTVINYDRRGRGDSSDVPGIYNVENEINDLIALLEAVGGRATLFGWSSGAVLALRAANSGRVPGITGVVAFEPPVVATRDHYVPPADLDKKLHELIAADQRGKIVRYYMVKAMGVPRMFVAAMRLSGFWKKLTATAPSTAHDWAVMAPFMRGTALRPADWAGVTVPTLVISGGRSGALLQAGARAITEVLPDARHVEIPKLSHDPDISLLLPPAGEFISGTGEYADWSPANP</sequence>
<proteinExistence type="predicted"/>
<dbReference type="OrthoDB" id="63519at2"/>
<gene>
    <name evidence="2" type="ORF">FOH10_32895</name>
    <name evidence="3" type="ORF">NCTC1934_01441</name>
</gene>
<organism evidence="3 4">
    <name type="scientific">Nocardia otitidiscaviarum</name>
    <dbReference type="NCBI Taxonomy" id="1823"/>
    <lineage>
        <taxon>Bacteria</taxon>
        <taxon>Bacillati</taxon>
        <taxon>Actinomycetota</taxon>
        <taxon>Actinomycetes</taxon>
        <taxon>Mycobacteriales</taxon>
        <taxon>Nocardiaceae</taxon>
        <taxon>Nocardia</taxon>
    </lineage>
</organism>
<dbReference type="STRING" id="1406858.GCA_000710895_02915"/>
<dbReference type="InterPro" id="IPR029058">
    <property type="entry name" value="AB_hydrolase_fold"/>
</dbReference>
<dbReference type="PANTHER" id="PTHR43433:SF5">
    <property type="entry name" value="AB HYDROLASE-1 DOMAIN-CONTAINING PROTEIN"/>
    <property type="match status" value="1"/>
</dbReference>
<evidence type="ECO:0000259" key="1">
    <source>
        <dbReference type="Pfam" id="PF12697"/>
    </source>
</evidence>
<dbReference type="EMBL" id="UGRY01000002">
    <property type="protein sequence ID" value="SUA74156.1"/>
    <property type="molecule type" value="Genomic_DNA"/>
</dbReference>
<dbReference type="GO" id="GO:0016787">
    <property type="term" value="F:hydrolase activity"/>
    <property type="evidence" value="ECO:0007669"/>
    <property type="project" value="UniProtKB-KW"/>
</dbReference>
<dbReference type="GeneID" id="80337153"/>
<dbReference type="EMBL" id="CP041695">
    <property type="protein sequence ID" value="QDP82806.1"/>
    <property type="molecule type" value="Genomic_DNA"/>
</dbReference>
<dbReference type="InterPro" id="IPR000073">
    <property type="entry name" value="AB_hydrolase_1"/>
</dbReference>
<name>A0A378YA89_9NOCA</name>
<dbReference type="PANTHER" id="PTHR43433">
    <property type="entry name" value="HYDROLASE, ALPHA/BETA FOLD FAMILY PROTEIN"/>
    <property type="match status" value="1"/>
</dbReference>
<reference evidence="3 4" key="1">
    <citation type="submission" date="2018-06" db="EMBL/GenBank/DDBJ databases">
        <authorList>
            <consortium name="Pathogen Informatics"/>
            <person name="Doyle S."/>
        </authorList>
    </citation>
    <scope>NUCLEOTIDE SEQUENCE [LARGE SCALE GENOMIC DNA]</scope>
    <source>
        <strain evidence="3 4">NCTC1934</strain>
    </source>
</reference>
<evidence type="ECO:0000313" key="2">
    <source>
        <dbReference type="EMBL" id="QDP82806.1"/>
    </source>
</evidence>
<protein>
    <submittedName>
        <fullName evidence="3">3-oxoadipate enol-lactonase</fullName>
    </submittedName>
    <submittedName>
        <fullName evidence="2">Alpha/beta hydrolase</fullName>
    </submittedName>
</protein>
<dbReference type="Proteomes" id="UP000317039">
    <property type="component" value="Chromosome"/>
</dbReference>
<keyword evidence="2" id="KW-0378">Hydrolase</keyword>
<dbReference type="KEGG" id="nod:FOH10_32895"/>
<keyword evidence="4" id="KW-1185">Reference proteome</keyword>
<feature type="domain" description="AB hydrolase-1" evidence="1">
    <location>
        <begin position="26"/>
        <end position="257"/>
    </location>
</feature>
<dbReference type="Gene3D" id="3.40.50.1820">
    <property type="entry name" value="alpha/beta hydrolase"/>
    <property type="match status" value="1"/>
</dbReference>
<dbReference type="SUPFAM" id="SSF53474">
    <property type="entry name" value="alpha/beta-Hydrolases"/>
    <property type="match status" value="1"/>
</dbReference>
<evidence type="ECO:0000313" key="4">
    <source>
        <dbReference type="Proteomes" id="UP000255467"/>
    </source>
</evidence>
<reference evidence="2 5" key="2">
    <citation type="submission" date="2019-07" db="EMBL/GenBank/DDBJ databases">
        <title>Complete Genome Sequence and Methylome Analysis of Nocardia otitidis-caviarum NEB252.</title>
        <authorList>
            <person name="Fomenkov A."/>
            <person name="Anton B.P."/>
            <person name="Vincze T."/>
            <person name="Roberts R.J."/>
        </authorList>
    </citation>
    <scope>NUCLEOTIDE SEQUENCE [LARGE SCALE GENOMIC DNA]</scope>
    <source>
        <strain evidence="2 5">NEB252</strain>
    </source>
</reference>
<dbReference type="Pfam" id="PF12697">
    <property type="entry name" value="Abhydrolase_6"/>
    <property type="match status" value="1"/>
</dbReference>
<evidence type="ECO:0000313" key="5">
    <source>
        <dbReference type="Proteomes" id="UP000317039"/>
    </source>
</evidence>
<dbReference type="InterPro" id="IPR050471">
    <property type="entry name" value="AB_hydrolase"/>
</dbReference>
<evidence type="ECO:0000313" key="3">
    <source>
        <dbReference type="EMBL" id="SUA74156.1"/>
    </source>
</evidence>
<dbReference type="RefSeq" id="WP_039818046.1">
    <property type="nucleotide sequence ID" value="NZ_CP041695.1"/>
</dbReference>
<dbReference type="Proteomes" id="UP000255467">
    <property type="component" value="Unassembled WGS sequence"/>
</dbReference>
<accession>A0A378YA89</accession>